<evidence type="ECO:0000313" key="2">
    <source>
        <dbReference type="EMBL" id="RSK29872.1"/>
    </source>
</evidence>
<dbReference type="PANTHER" id="PTHR43196:SF2">
    <property type="entry name" value="PHOSPHOADENOSINE PHOSPHOSULFATE REDUCTASE"/>
    <property type="match status" value="1"/>
</dbReference>
<dbReference type="InterPro" id="IPR002500">
    <property type="entry name" value="PAPS_reduct_dom"/>
</dbReference>
<dbReference type="RefSeq" id="WP_125432513.1">
    <property type="nucleotide sequence ID" value="NZ_RWIS01000011.1"/>
</dbReference>
<accession>A0A3R9NBL6</accession>
<dbReference type="SUPFAM" id="SSF52402">
    <property type="entry name" value="Adenine nucleotide alpha hydrolases-like"/>
    <property type="match status" value="1"/>
</dbReference>
<sequence length="406" mass="45780">MKSEQQNIFEGTRRLQMDESIELTIRSMQAYGPTHKHWAIAWSGGKDSTATLTLIVWLIESGKIQRPETLTVLFADTRLELVPLMAAAHDIMDDLRELGIDVRIVMAPLDRRFFVYMFGRGVPPSGAGFRWCTGLIKIEPMAAELRQLVGTLGEKVLMITGVRQGESAMRDQRIVMSCGKDGAECGQGWYQETLPAELCDTLAPLLHWRVCHIWEWLRNWAPRAEYGDWSTKLVAEAYGGDEAEEKNARTGCMGCPVASKDVALETIVERPSWAYLRPLLGLRAVFERLRSDPNFRKRMPAGERDAKGKLVKKQQRLGPLTMEARQWGMQQVLTMQAACNELAVAQGRRKVDILNPEEVARIEELMAANTWPDKWTGEEPTAAVVQDQMYPDGSVWPVFDFLKSAA</sequence>
<keyword evidence="3" id="KW-1185">Reference proteome</keyword>
<dbReference type="Proteomes" id="UP000280066">
    <property type="component" value="Unassembled WGS sequence"/>
</dbReference>
<gene>
    <name evidence="2" type="ORF">EI290_16180</name>
</gene>
<dbReference type="InterPro" id="IPR050128">
    <property type="entry name" value="Sulfate_adenylyltrnsfr_sub2"/>
</dbReference>
<organism evidence="2 3">
    <name type="scientific">Hymenobacter metallilatus</name>
    <dbReference type="NCBI Taxonomy" id="2493666"/>
    <lineage>
        <taxon>Bacteria</taxon>
        <taxon>Pseudomonadati</taxon>
        <taxon>Bacteroidota</taxon>
        <taxon>Cytophagia</taxon>
        <taxon>Cytophagales</taxon>
        <taxon>Hymenobacteraceae</taxon>
        <taxon>Hymenobacter</taxon>
    </lineage>
</organism>
<dbReference type="InterPro" id="IPR014729">
    <property type="entry name" value="Rossmann-like_a/b/a_fold"/>
</dbReference>
<dbReference type="OrthoDB" id="9774475at2"/>
<reference evidence="2 3" key="1">
    <citation type="submission" date="2018-12" db="EMBL/GenBank/DDBJ databases">
        <authorList>
            <person name="Feng G."/>
            <person name="Zhu H."/>
        </authorList>
    </citation>
    <scope>NUCLEOTIDE SEQUENCE [LARGE SCALE GENOMIC DNA]</scope>
    <source>
        <strain evidence="2 3">9PBR-2</strain>
    </source>
</reference>
<dbReference type="GO" id="GO:0003824">
    <property type="term" value="F:catalytic activity"/>
    <property type="evidence" value="ECO:0007669"/>
    <property type="project" value="InterPro"/>
</dbReference>
<comment type="caution">
    <text evidence="2">The sequence shown here is derived from an EMBL/GenBank/DDBJ whole genome shotgun (WGS) entry which is preliminary data.</text>
</comment>
<feature type="domain" description="Phosphoadenosine phosphosulphate reductase" evidence="1">
    <location>
        <begin position="39"/>
        <end position="218"/>
    </location>
</feature>
<evidence type="ECO:0000259" key="1">
    <source>
        <dbReference type="Pfam" id="PF01507"/>
    </source>
</evidence>
<dbReference type="EMBL" id="RWIS01000011">
    <property type="protein sequence ID" value="RSK29872.1"/>
    <property type="molecule type" value="Genomic_DNA"/>
</dbReference>
<proteinExistence type="predicted"/>
<dbReference type="AlphaFoldDB" id="A0A3R9NBL6"/>
<dbReference type="PANTHER" id="PTHR43196">
    <property type="entry name" value="SULFATE ADENYLYLTRANSFERASE SUBUNIT 2"/>
    <property type="match status" value="1"/>
</dbReference>
<dbReference type="Pfam" id="PF01507">
    <property type="entry name" value="PAPS_reduct"/>
    <property type="match status" value="1"/>
</dbReference>
<dbReference type="Gene3D" id="3.40.50.620">
    <property type="entry name" value="HUPs"/>
    <property type="match status" value="1"/>
</dbReference>
<protein>
    <submittedName>
        <fullName evidence="2">Phosphoadenosine phosphosulfate reductase</fullName>
    </submittedName>
</protein>
<evidence type="ECO:0000313" key="3">
    <source>
        <dbReference type="Proteomes" id="UP000280066"/>
    </source>
</evidence>
<name>A0A3R9NBL6_9BACT</name>